<feature type="transmembrane region" description="Helical" evidence="1">
    <location>
        <begin position="6"/>
        <end position="23"/>
    </location>
</feature>
<dbReference type="Proteomes" id="UP001223586">
    <property type="component" value="Unassembled WGS sequence"/>
</dbReference>
<sequence length="46" mass="5482">MEQLLPFIGEIGFPILVALYLLYRIETRIDTIIQMIKNLPERIKHK</sequence>
<name>A0ABT9WZ78_9BACI</name>
<comment type="caution">
    <text evidence="2">The sequence shown here is derived from an EMBL/GenBank/DDBJ whole genome shotgun (WGS) entry which is preliminary data.</text>
</comment>
<reference evidence="2 3" key="1">
    <citation type="submission" date="2023-07" db="EMBL/GenBank/DDBJ databases">
        <title>Genomic Encyclopedia of Type Strains, Phase IV (KMG-IV): sequencing the most valuable type-strain genomes for metagenomic binning, comparative biology and taxonomic classification.</title>
        <authorList>
            <person name="Goeker M."/>
        </authorList>
    </citation>
    <scope>NUCLEOTIDE SEQUENCE [LARGE SCALE GENOMIC DNA]</scope>
    <source>
        <strain evidence="2 3">DSM 23837</strain>
    </source>
</reference>
<organism evidence="2 3">
    <name type="scientific">Bacillus chungangensis</name>
    <dbReference type="NCBI Taxonomy" id="587633"/>
    <lineage>
        <taxon>Bacteria</taxon>
        <taxon>Bacillati</taxon>
        <taxon>Bacillota</taxon>
        <taxon>Bacilli</taxon>
        <taxon>Bacillales</taxon>
        <taxon>Bacillaceae</taxon>
        <taxon>Bacillus</taxon>
    </lineage>
</organism>
<keyword evidence="3" id="KW-1185">Reference proteome</keyword>
<evidence type="ECO:0008006" key="4">
    <source>
        <dbReference type="Google" id="ProtNLM"/>
    </source>
</evidence>
<dbReference type="Pfam" id="PF12841">
    <property type="entry name" value="YvrJ"/>
    <property type="match status" value="1"/>
</dbReference>
<keyword evidence="1" id="KW-0812">Transmembrane</keyword>
<dbReference type="EMBL" id="JAUSTT010000048">
    <property type="protein sequence ID" value="MDQ0178505.1"/>
    <property type="molecule type" value="Genomic_DNA"/>
</dbReference>
<proteinExistence type="predicted"/>
<accession>A0ABT9WZ78</accession>
<keyword evidence="1" id="KW-0472">Membrane</keyword>
<evidence type="ECO:0000313" key="3">
    <source>
        <dbReference type="Proteomes" id="UP001223586"/>
    </source>
</evidence>
<evidence type="ECO:0000256" key="1">
    <source>
        <dbReference type="SAM" id="Phobius"/>
    </source>
</evidence>
<dbReference type="InterPro" id="IPR024419">
    <property type="entry name" value="YvrJ"/>
</dbReference>
<keyword evidence="1" id="KW-1133">Transmembrane helix</keyword>
<protein>
    <recommendedName>
        <fullName evidence="4">YvrJ family protein</fullName>
    </recommendedName>
</protein>
<dbReference type="RefSeq" id="WP_307233393.1">
    <property type="nucleotide sequence ID" value="NZ_JAUSTT010000048.1"/>
</dbReference>
<gene>
    <name evidence="2" type="ORF">J2S08_004412</name>
</gene>
<evidence type="ECO:0000313" key="2">
    <source>
        <dbReference type="EMBL" id="MDQ0178505.1"/>
    </source>
</evidence>